<proteinExistence type="predicted"/>
<sequence>MEIRSDTKGAIKRSRGLIIPPQMVKCNAPIMPSMVKIRSDMKGTIKRCYGFVVPPKMIKCNAASRPCLVILGPEQESAVKGSDCIGVTPYLDEISCLIKPLGCISQSFFADEALPEFHPHKPR</sequence>
<gene>
    <name evidence="1" type="ORF">ASZ90_011270</name>
</gene>
<dbReference type="EMBL" id="LNQE01001335">
    <property type="protein sequence ID" value="KUG19025.1"/>
    <property type="molecule type" value="Genomic_DNA"/>
</dbReference>
<organism evidence="1">
    <name type="scientific">hydrocarbon metagenome</name>
    <dbReference type="NCBI Taxonomy" id="938273"/>
    <lineage>
        <taxon>unclassified sequences</taxon>
        <taxon>metagenomes</taxon>
        <taxon>ecological metagenomes</taxon>
    </lineage>
</organism>
<name>A0A0W8FDZ6_9ZZZZ</name>
<evidence type="ECO:0000313" key="1">
    <source>
        <dbReference type="EMBL" id="KUG19025.1"/>
    </source>
</evidence>
<dbReference type="AlphaFoldDB" id="A0A0W8FDZ6"/>
<protein>
    <submittedName>
        <fullName evidence="1">Uncharacterized protein</fullName>
    </submittedName>
</protein>
<reference evidence="1" key="1">
    <citation type="journal article" date="2015" name="Proc. Natl. Acad. Sci. U.S.A.">
        <title>Networks of energetic and metabolic interactions define dynamics in microbial communities.</title>
        <authorList>
            <person name="Embree M."/>
            <person name="Liu J.K."/>
            <person name="Al-Bassam M.M."/>
            <person name="Zengler K."/>
        </authorList>
    </citation>
    <scope>NUCLEOTIDE SEQUENCE</scope>
</reference>
<accession>A0A0W8FDZ6</accession>
<comment type="caution">
    <text evidence="1">The sequence shown here is derived from an EMBL/GenBank/DDBJ whole genome shotgun (WGS) entry which is preliminary data.</text>
</comment>